<reference evidence="2 3" key="1">
    <citation type="submission" date="2013-02" db="EMBL/GenBank/DDBJ databases">
        <title>A novel strain isolated from Lonar lake, Maharashtra, India.</title>
        <authorList>
            <person name="Singh A."/>
        </authorList>
    </citation>
    <scope>NUCLEOTIDE SEQUENCE [LARGE SCALE GENOMIC DNA]</scope>
    <source>
        <strain evidence="2 3">AK24</strain>
    </source>
</reference>
<keyword evidence="3" id="KW-1185">Reference proteome</keyword>
<dbReference type="PANTHER" id="PTHR46564">
    <property type="entry name" value="TRANSPOSASE"/>
    <property type="match status" value="1"/>
</dbReference>
<protein>
    <recommendedName>
        <fullName evidence="1">Tc1-like transposase DDE domain-containing protein</fullName>
    </recommendedName>
</protein>
<gene>
    <name evidence="2" type="ORF">ADIS_4737</name>
</gene>
<dbReference type="InterPro" id="IPR047655">
    <property type="entry name" value="Transpos_IS630-like"/>
</dbReference>
<dbReference type="InterPro" id="IPR038717">
    <property type="entry name" value="Tc1-like_DDE_dom"/>
</dbReference>
<sequence length="170" mass="20508">MLYEDEFSLSNTATIGYKWGKVGNQPKIMAKQRGRERMTAMGSYNFGTGQITVTFHKQGNYRSLKKHLKKILHIYRGHSKIVMVLDNVRYHHAKLLKTWLLKNPKLELFYLPPYSPELNPIERAWWYMRKKITHNRYVHTMEERLAAFWKMFSHFQRPNEELKRVCEINY</sequence>
<dbReference type="EMBL" id="AQHR01000121">
    <property type="protein sequence ID" value="EON74803.1"/>
    <property type="molecule type" value="Genomic_DNA"/>
</dbReference>
<organism evidence="2 3">
    <name type="scientific">Lunatimonas lonarensis</name>
    <dbReference type="NCBI Taxonomy" id="1232681"/>
    <lineage>
        <taxon>Bacteria</taxon>
        <taxon>Pseudomonadati</taxon>
        <taxon>Bacteroidota</taxon>
        <taxon>Cytophagia</taxon>
        <taxon>Cytophagales</taxon>
        <taxon>Cyclobacteriaceae</taxon>
    </lineage>
</organism>
<dbReference type="STRING" id="1232681.ADIS_4737"/>
<feature type="domain" description="Tc1-like transposase DDE" evidence="1">
    <location>
        <begin position="1"/>
        <end position="142"/>
    </location>
</feature>
<evidence type="ECO:0000313" key="2">
    <source>
        <dbReference type="EMBL" id="EON74803.1"/>
    </source>
</evidence>
<evidence type="ECO:0000313" key="3">
    <source>
        <dbReference type="Proteomes" id="UP000013909"/>
    </source>
</evidence>
<dbReference type="NCBIfam" id="NF033545">
    <property type="entry name" value="transpos_IS630"/>
    <property type="match status" value="1"/>
</dbReference>
<dbReference type="AlphaFoldDB" id="R7ZL38"/>
<name>R7ZL38_9BACT</name>
<proteinExistence type="predicted"/>
<dbReference type="PANTHER" id="PTHR46564:SF1">
    <property type="entry name" value="TRANSPOSASE"/>
    <property type="match status" value="1"/>
</dbReference>
<comment type="caution">
    <text evidence="2">The sequence shown here is derived from an EMBL/GenBank/DDBJ whole genome shotgun (WGS) entry which is preliminary data.</text>
</comment>
<dbReference type="InterPro" id="IPR036397">
    <property type="entry name" value="RNaseH_sf"/>
</dbReference>
<dbReference type="GO" id="GO:0003676">
    <property type="term" value="F:nucleic acid binding"/>
    <property type="evidence" value="ECO:0007669"/>
    <property type="project" value="InterPro"/>
</dbReference>
<evidence type="ECO:0000259" key="1">
    <source>
        <dbReference type="Pfam" id="PF13358"/>
    </source>
</evidence>
<dbReference type="Proteomes" id="UP000013909">
    <property type="component" value="Unassembled WGS sequence"/>
</dbReference>
<dbReference type="Gene3D" id="3.30.420.10">
    <property type="entry name" value="Ribonuclease H-like superfamily/Ribonuclease H"/>
    <property type="match status" value="1"/>
</dbReference>
<accession>R7ZL38</accession>
<dbReference type="Pfam" id="PF13358">
    <property type="entry name" value="DDE_3"/>
    <property type="match status" value="1"/>
</dbReference>